<name>A0A345XLM2_9ACTN</name>
<feature type="domain" description="Coenzyme Q-binding protein COQ10 START" evidence="2">
    <location>
        <begin position="11"/>
        <end position="137"/>
    </location>
</feature>
<dbReference type="KEGG" id="sarm:DVA86_07630"/>
<dbReference type="AlphaFoldDB" id="A0A345XLM2"/>
<keyword evidence="4" id="KW-1185">Reference proteome</keyword>
<evidence type="ECO:0000259" key="2">
    <source>
        <dbReference type="Pfam" id="PF03364"/>
    </source>
</evidence>
<dbReference type="Gene3D" id="3.30.530.20">
    <property type="match status" value="1"/>
</dbReference>
<dbReference type="InterPro" id="IPR005031">
    <property type="entry name" value="COQ10_START"/>
</dbReference>
<dbReference type="CDD" id="cd08860">
    <property type="entry name" value="TcmN_ARO-CYC_like"/>
    <property type="match status" value="1"/>
</dbReference>
<feature type="region of interest" description="Disordered" evidence="1">
    <location>
        <begin position="145"/>
        <end position="166"/>
    </location>
</feature>
<gene>
    <name evidence="3" type="ORF">DVA86_07630</name>
</gene>
<evidence type="ECO:0000313" key="4">
    <source>
        <dbReference type="Proteomes" id="UP000254425"/>
    </source>
</evidence>
<evidence type="ECO:0000313" key="3">
    <source>
        <dbReference type="EMBL" id="AXK32538.1"/>
    </source>
</evidence>
<dbReference type="Pfam" id="PF03364">
    <property type="entry name" value="Polyketide_cyc"/>
    <property type="match status" value="1"/>
</dbReference>
<sequence>MSERTDNAVVVDAPLDLVWDMTNDLESWTELFSEYAAVEVLSRDGDTVTFRLTLHPDEQGRSWSWVSERTSDRRSLVVNAHRVETGVFTYMHIRWEYAPEPGGGVRMRWIQEFEMKPDAPLDDAGMRDRLNRNTAVQQARIKERIEAAARGTDGQSPAPAGLKGES</sequence>
<proteinExistence type="predicted"/>
<dbReference type="Proteomes" id="UP000254425">
    <property type="component" value="Chromosome"/>
</dbReference>
<protein>
    <submittedName>
        <fullName evidence="3">Polyketide cyclase</fullName>
    </submittedName>
</protein>
<dbReference type="RefSeq" id="WP_208876814.1">
    <property type="nucleotide sequence ID" value="NZ_CP031320.1"/>
</dbReference>
<dbReference type="SUPFAM" id="SSF55961">
    <property type="entry name" value="Bet v1-like"/>
    <property type="match status" value="1"/>
</dbReference>
<dbReference type="EMBL" id="CP031320">
    <property type="protein sequence ID" value="AXK32538.1"/>
    <property type="molecule type" value="Genomic_DNA"/>
</dbReference>
<evidence type="ECO:0000256" key="1">
    <source>
        <dbReference type="SAM" id="MobiDB-lite"/>
    </source>
</evidence>
<organism evidence="3 4">
    <name type="scientific">Streptomyces armeniacus</name>
    <dbReference type="NCBI Taxonomy" id="83291"/>
    <lineage>
        <taxon>Bacteria</taxon>
        <taxon>Bacillati</taxon>
        <taxon>Actinomycetota</taxon>
        <taxon>Actinomycetes</taxon>
        <taxon>Kitasatosporales</taxon>
        <taxon>Streptomycetaceae</taxon>
        <taxon>Streptomyces</taxon>
    </lineage>
</organism>
<accession>A0A345XLM2</accession>
<dbReference type="InterPro" id="IPR023393">
    <property type="entry name" value="START-like_dom_sf"/>
</dbReference>
<reference evidence="3 4" key="1">
    <citation type="submission" date="2018-07" db="EMBL/GenBank/DDBJ databases">
        <title>Draft genome of the type strain Streptomyces armeniacus ATCC 15676.</title>
        <authorList>
            <person name="Labana P."/>
            <person name="Gosse J.T."/>
            <person name="Boddy C.N."/>
        </authorList>
    </citation>
    <scope>NUCLEOTIDE SEQUENCE [LARGE SCALE GENOMIC DNA]</scope>
    <source>
        <strain evidence="3 4">ATCC 15676</strain>
    </source>
</reference>